<dbReference type="GO" id="GO:0006535">
    <property type="term" value="P:cysteine biosynthetic process from serine"/>
    <property type="evidence" value="ECO:0007669"/>
    <property type="project" value="InterPro"/>
</dbReference>
<protein>
    <submittedName>
        <fullName evidence="7">Serine acetyltransferase</fullName>
        <ecNumber evidence="7">2.3.1.30</ecNumber>
    </submittedName>
</protein>
<reference evidence="7 8" key="1">
    <citation type="submission" date="2018-12" db="EMBL/GenBank/DDBJ databases">
        <authorList>
            <consortium name="Pathogen Informatics"/>
        </authorList>
    </citation>
    <scope>NUCLEOTIDE SEQUENCE [LARGE SCALE GENOMIC DNA]</scope>
    <source>
        <strain evidence="7 8">NCTC13098</strain>
    </source>
</reference>
<dbReference type="PROSITE" id="PS00901">
    <property type="entry name" value="CYS_SYNTHASE"/>
    <property type="match status" value="1"/>
</dbReference>
<evidence type="ECO:0000256" key="2">
    <source>
        <dbReference type="ARBA" id="ARBA00022605"/>
    </source>
</evidence>
<comment type="cofactor">
    <cofactor evidence="1">
        <name>pyridoxal 5'-phosphate</name>
        <dbReference type="ChEBI" id="CHEBI:597326"/>
    </cofactor>
</comment>
<dbReference type="SUPFAM" id="SSF51161">
    <property type="entry name" value="Trimeric LpxA-like enzymes"/>
    <property type="match status" value="1"/>
</dbReference>
<dbReference type="InterPro" id="IPR053376">
    <property type="entry name" value="Serine_acetyltransferase"/>
</dbReference>
<dbReference type="AlphaFoldDB" id="A0A3P8KIR5"/>
<keyword evidence="3 7" id="KW-0808">Transferase</keyword>
<organism evidence="7 8">
    <name type="scientific">Raoultella terrigena</name>
    <name type="common">Klebsiella terrigena</name>
    <dbReference type="NCBI Taxonomy" id="577"/>
    <lineage>
        <taxon>Bacteria</taxon>
        <taxon>Pseudomonadati</taxon>
        <taxon>Pseudomonadota</taxon>
        <taxon>Gammaproteobacteria</taxon>
        <taxon>Enterobacterales</taxon>
        <taxon>Enterobacteriaceae</taxon>
        <taxon>Klebsiella/Raoultella group</taxon>
        <taxon>Raoultella</taxon>
    </lineage>
</organism>
<dbReference type="GO" id="GO:0009001">
    <property type="term" value="F:serine O-acetyltransferase activity"/>
    <property type="evidence" value="ECO:0007669"/>
    <property type="project" value="UniProtKB-EC"/>
</dbReference>
<evidence type="ECO:0000313" key="7">
    <source>
        <dbReference type="EMBL" id="VDR26231.1"/>
    </source>
</evidence>
<dbReference type="SUPFAM" id="SSF53686">
    <property type="entry name" value="Tryptophan synthase beta subunit-like PLP-dependent enzymes"/>
    <property type="match status" value="1"/>
</dbReference>
<dbReference type="Gene3D" id="3.40.50.1100">
    <property type="match status" value="2"/>
</dbReference>
<evidence type="ECO:0000313" key="8">
    <source>
        <dbReference type="Proteomes" id="UP000274346"/>
    </source>
</evidence>
<dbReference type="Gene3D" id="1.10.3130.10">
    <property type="entry name" value="serine acetyltransferase, domain 1"/>
    <property type="match status" value="1"/>
</dbReference>
<dbReference type="InterPro" id="IPR042122">
    <property type="entry name" value="Ser_AcTrfase_N_sf"/>
</dbReference>
<evidence type="ECO:0000259" key="6">
    <source>
        <dbReference type="Pfam" id="PF00291"/>
    </source>
</evidence>
<evidence type="ECO:0000256" key="3">
    <source>
        <dbReference type="ARBA" id="ARBA00022679"/>
    </source>
</evidence>
<keyword evidence="5 7" id="KW-0012">Acyltransferase</keyword>
<accession>A0A3P8KIR5</accession>
<dbReference type="NCBIfam" id="NF041874">
    <property type="entry name" value="EPS_EpsC"/>
    <property type="match status" value="1"/>
</dbReference>
<keyword evidence="4" id="KW-0663">Pyridoxal phosphate</keyword>
<dbReference type="EMBL" id="LR131271">
    <property type="protein sequence ID" value="VDR26231.1"/>
    <property type="molecule type" value="Genomic_DNA"/>
</dbReference>
<feature type="domain" description="Tryptophan synthase beta chain-like PALP" evidence="6">
    <location>
        <begin position="350"/>
        <end position="487"/>
    </location>
</feature>
<evidence type="ECO:0000256" key="4">
    <source>
        <dbReference type="ARBA" id="ARBA00022898"/>
    </source>
</evidence>
<dbReference type="InterPro" id="IPR001216">
    <property type="entry name" value="P-phosphate_BS"/>
</dbReference>
<dbReference type="InterPro" id="IPR011004">
    <property type="entry name" value="Trimer_LpxA-like_sf"/>
</dbReference>
<proteinExistence type="predicted"/>
<dbReference type="KEGG" id="rtg:NCTC13098_02572"/>
<dbReference type="Proteomes" id="UP000274346">
    <property type="component" value="Chromosome"/>
</dbReference>
<dbReference type="Gene3D" id="2.160.10.10">
    <property type="entry name" value="Hexapeptide repeat proteins"/>
    <property type="match status" value="1"/>
</dbReference>
<dbReference type="PANTHER" id="PTHR42811">
    <property type="entry name" value="SERINE ACETYLTRANSFERASE"/>
    <property type="match status" value="1"/>
</dbReference>
<dbReference type="GO" id="GO:0016765">
    <property type="term" value="F:transferase activity, transferring alkyl or aryl (other than methyl) groups"/>
    <property type="evidence" value="ECO:0007669"/>
    <property type="project" value="UniProtKB-ARBA"/>
</dbReference>
<gene>
    <name evidence="7" type="primary">cysE_3</name>
    <name evidence="7" type="ORF">NCTC13098_02572</name>
</gene>
<dbReference type="InterPro" id="IPR045304">
    <property type="entry name" value="LbH_SAT"/>
</dbReference>
<dbReference type="EC" id="2.3.1.30" evidence="7"/>
<evidence type="ECO:0000256" key="1">
    <source>
        <dbReference type="ARBA" id="ARBA00001933"/>
    </source>
</evidence>
<name>A0A3P8KIR5_RAOTE</name>
<evidence type="ECO:0000256" key="5">
    <source>
        <dbReference type="ARBA" id="ARBA00023315"/>
    </source>
</evidence>
<dbReference type="InterPro" id="IPR001926">
    <property type="entry name" value="TrpB-like_PALP"/>
</dbReference>
<keyword evidence="2" id="KW-0028">Amino-acid biosynthesis</keyword>
<dbReference type="InterPro" id="IPR036052">
    <property type="entry name" value="TrpB-like_PALP_sf"/>
</dbReference>
<sequence>MPEAGELYLLPKRENNWHLNNVVDELRHVRQAWRDEHSKNNYRNKRSLPSRESVNAVTDTLIKVLYPMRLGDVELRKEGEDYYVGHLLSTSLDRLTEEVLLELYYQSNEQDEQGASHALTQEAVRRVQQFANRLPLIRQRLDSDILAAYQGDPSARSMDEVLLCYPGIHAVIHYRLAHELHQLDLPLLARMITEKAHGQTGIDIHPGAQIDDGFFIDHGTGVVIGETAIVGKRVRIYQAVTLGAKRFIAGEDGQLLKNYLRHPIIEDDVVIYAGATILGRITIGARSSIGGNIWLTRDVPPDSNVQQARAQQKTFQRRRRDLILPKIKWNGRRIGIDKNNGVIIIMNLLETIGATPLITLPSFAAELPGITLLAKAEFMNPSGSVKDRAAKAMVLDGIARGLLTPDKTIIDATSGNTGIAYAMIGAALGYRVRLYLPQNTSPERKRIIRHYGATIVETDPLEGSDGAYREVQAQVAAQPERYFIPTSITTPSIRIRISQPPAKRSGSRADSRSPILSPVWAPPAALSAPRGGLSMRIRG</sequence>
<dbReference type="CDD" id="cd03354">
    <property type="entry name" value="LbH_SAT"/>
    <property type="match status" value="1"/>
</dbReference>
<dbReference type="Pfam" id="PF00291">
    <property type="entry name" value="PALP"/>
    <property type="match status" value="1"/>
</dbReference>